<accession>A0A177DHU8</accession>
<dbReference type="GeneID" id="29120258"/>
<dbReference type="RefSeq" id="XP_018384487.1">
    <property type="nucleotide sequence ID" value="XM_018534664.1"/>
</dbReference>
<reference evidence="2 3" key="1">
    <citation type="submission" date="2016-05" db="EMBL/GenBank/DDBJ databases">
        <title>Comparative analysis of secretome profiles of manganese(II)-oxidizing ascomycete fungi.</title>
        <authorList>
            <consortium name="DOE Joint Genome Institute"/>
            <person name="Zeiner C.A."/>
            <person name="Purvine S.O."/>
            <person name="Zink E.M."/>
            <person name="Wu S."/>
            <person name="Pasa-Tolic L."/>
            <person name="Chaput D.L."/>
            <person name="Haridas S."/>
            <person name="Grigoriev I.V."/>
            <person name="Santelli C.M."/>
            <person name="Hansel C.M."/>
        </authorList>
    </citation>
    <scope>NUCLEOTIDE SEQUENCE [LARGE SCALE GENOMIC DNA]</scope>
    <source>
        <strain evidence="2 3">SRC1lrK2f</strain>
    </source>
</reference>
<dbReference type="OMA" id="QHEAIYG"/>
<dbReference type="AlphaFoldDB" id="A0A177DHU8"/>
<proteinExistence type="predicted"/>
<dbReference type="Proteomes" id="UP000077248">
    <property type="component" value="Unassembled WGS sequence"/>
</dbReference>
<protein>
    <submittedName>
        <fullName evidence="2">Uncharacterized protein</fullName>
    </submittedName>
</protein>
<sequence length="118" mass="13340">MVQAGLIAVSIGLGAEKLGRTISEKRLERKEKKAIAQHEAIYGSSSSAPPPPMTTRERQNKTQNKREEAQRALDEARREQPSVPQYESRRPSMDAERVSTEEPPPSYEDATRHEVRRS</sequence>
<evidence type="ECO:0000256" key="1">
    <source>
        <dbReference type="SAM" id="MobiDB-lite"/>
    </source>
</evidence>
<feature type="compositionally biased region" description="Basic and acidic residues" evidence="1">
    <location>
        <begin position="55"/>
        <end position="80"/>
    </location>
</feature>
<feature type="region of interest" description="Disordered" evidence="1">
    <location>
        <begin position="29"/>
        <end position="118"/>
    </location>
</feature>
<evidence type="ECO:0000313" key="2">
    <source>
        <dbReference type="EMBL" id="OAG19066.1"/>
    </source>
</evidence>
<evidence type="ECO:0000313" key="3">
    <source>
        <dbReference type="Proteomes" id="UP000077248"/>
    </source>
</evidence>
<organism evidence="2 3">
    <name type="scientific">Alternaria alternata</name>
    <name type="common">Alternaria rot fungus</name>
    <name type="synonym">Torula alternata</name>
    <dbReference type="NCBI Taxonomy" id="5599"/>
    <lineage>
        <taxon>Eukaryota</taxon>
        <taxon>Fungi</taxon>
        <taxon>Dikarya</taxon>
        <taxon>Ascomycota</taxon>
        <taxon>Pezizomycotina</taxon>
        <taxon>Dothideomycetes</taxon>
        <taxon>Pleosporomycetidae</taxon>
        <taxon>Pleosporales</taxon>
        <taxon>Pleosporineae</taxon>
        <taxon>Pleosporaceae</taxon>
        <taxon>Alternaria</taxon>
        <taxon>Alternaria sect. Alternaria</taxon>
        <taxon>Alternaria alternata complex</taxon>
    </lineage>
</organism>
<feature type="compositionally biased region" description="Basic and acidic residues" evidence="1">
    <location>
        <begin position="109"/>
        <end position="118"/>
    </location>
</feature>
<name>A0A177DHU8_ALTAL</name>
<keyword evidence="3" id="KW-1185">Reference proteome</keyword>
<dbReference type="KEGG" id="aalt:CC77DRAFT_939174"/>
<dbReference type="EMBL" id="KV441482">
    <property type="protein sequence ID" value="OAG19066.1"/>
    <property type="molecule type" value="Genomic_DNA"/>
</dbReference>
<gene>
    <name evidence="2" type="ORF">CC77DRAFT_939174</name>
</gene>
<dbReference type="VEuPathDB" id="FungiDB:CC77DRAFT_939174"/>
<feature type="compositionally biased region" description="Basic and acidic residues" evidence="1">
    <location>
        <begin position="87"/>
        <end position="100"/>
    </location>
</feature>